<gene>
    <name evidence="1" type="ORF">F511_41887</name>
</gene>
<accession>A0A2Z7CSS2</accession>
<dbReference type="AlphaFoldDB" id="A0A2Z7CSS2"/>
<name>A0A2Z7CSS2_9LAMI</name>
<evidence type="ECO:0000313" key="2">
    <source>
        <dbReference type="Proteomes" id="UP000250235"/>
    </source>
</evidence>
<protein>
    <submittedName>
        <fullName evidence="1">Uncharacterized protein</fullName>
    </submittedName>
</protein>
<proteinExistence type="predicted"/>
<organism evidence="1 2">
    <name type="scientific">Dorcoceras hygrometricum</name>
    <dbReference type="NCBI Taxonomy" id="472368"/>
    <lineage>
        <taxon>Eukaryota</taxon>
        <taxon>Viridiplantae</taxon>
        <taxon>Streptophyta</taxon>
        <taxon>Embryophyta</taxon>
        <taxon>Tracheophyta</taxon>
        <taxon>Spermatophyta</taxon>
        <taxon>Magnoliopsida</taxon>
        <taxon>eudicotyledons</taxon>
        <taxon>Gunneridae</taxon>
        <taxon>Pentapetalae</taxon>
        <taxon>asterids</taxon>
        <taxon>lamiids</taxon>
        <taxon>Lamiales</taxon>
        <taxon>Gesneriaceae</taxon>
        <taxon>Didymocarpoideae</taxon>
        <taxon>Trichosporeae</taxon>
        <taxon>Loxocarpinae</taxon>
        <taxon>Dorcoceras</taxon>
    </lineage>
</organism>
<sequence length="290" mass="32124">MKIVRGARPRTAATSAALPCAIVRRRAVTNQQVVGHHSRNCAQINSTIVTHRSSNVRPSPHDTCAQDFVIGRRSLAQRVAHTSSNWSASMREGGGQLSAAMRIQCACRARTFIRTLSLIPLLGNRGGSGSRLPVRQRKNKIWAGRRSIQFKINHAMTIHRVFLGVTFLATRAWLRPVSRGNRHFTVGGGRLRQSSPRPERRLLLQPALEGLTRSARTDSPHLTQARQLQFAQLASSLVMTNTAETSWELNPEVHTDRRTLYSTVTKTHKLTASSCSLSNVESGFLTGINR</sequence>
<evidence type="ECO:0000313" key="1">
    <source>
        <dbReference type="EMBL" id="KZV47769.1"/>
    </source>
</evidence>
<dbReference type="EMBL" id="KQ994673">
    <property type="protein sequence ID" value="KZV47769.1"/>
    <property type="molecule type" value="Genomic_DNA"/>
</dbReference>
<dbReference type="Proteomes" id="UP000250235">
    <property type="component" value="Unassembled WGS sequence"/>
</dbReference>
<reference evidence="1 2" key="1">
    <citation type="journal article" date="2015" name="Proc. Natl. Acad. Sci. U.S.A.">
        <title>The resurrection genome of Boea hygrometrica: A blueprint for survival of dehydration.</title>
        <authorList>
            <person name="Xiao L."/>
            <person name="Yang G."/>
            <person name="Zhang L."/>
            <person name="Yang X."/>
            <person name="Zhao S."/>
            <person name="Ji Z."/>
            <person name="Zhou Q."/>
            <person name="Hu M."/>
            <person name="Wang Y."/>
            <person name="Chen M."/>
            <person name="Xu Y."/>
            <person name="Jin H."/>
            <person name="Xiao X."/>
            <person name="Hu G."/>
            <person name="Bao F."/>
            <person name="Hu Y."/>
            <person name="Wan P."/>
            <person name="Li L."/>
            <person name="Deng X."/>
            <person name="Kuang T."/>
            <person name="Xiang C."/>
            <person name="Zhu J.K."/>
            <person name="Oliver M.J."/>
            <person name="He Y."/>
        </authorList>
    </citation>
    <scope>NUCLEOTIDE SEQUENCE [LARGE SCALE GENOMIC DNA]</scope>
    <source>
        <strain evidence="2">cv. XS01</strain>
    </source>
</reference>
<keyword evidence="2" id="KW-1185">Reference proteome</keyword>